<keyword evidence="2" id="KW-1133">Transmembrane helix</keyword>
<feature type="transmembrane region" description="Helical" evidence="2">
    <location>
        <begin position="95"/>
        <end position="116"/>
    </location>
</feature>
<reference evidence="3 4" key="1">
    <citation type="submission" date="2021-03" db="EMBL/GenBank/DDBJ databases">
        <title>Genomic Encyclopedia of Type Strains, Phase IV (KMG-IV): sequencing the most valuable type-strain genomes for metagenomic binning, comparative biology and taxonomic classification.</title>
        <authorList>
            <person name="Goeker M."/>
        </authorList>
    </citation>
    <scope>NUCLEOTIDE SEQUENCE [LARGE SCALE GENOMIC DNA]</scope>
    <source>
        <strain evidence="3 4">DSM 1289</strain>
    </source>
</reference>
<protein>
    <submittedName>
        <fullName evidence="3">Membrane protein</fullName>
    </submittedName>
</protein>
<organism evidence="3 4">
    <name type="scientific">Metaclostridioides mangenotii</name>
    <dbReference type="NCBI Taxonomy" id="1540"/>
    <lineage>
        <taxon>Bacteria</taxon>
        <taxon>Bacillati</taxon>
        <taxon>Bacillota</taxon>
        <taxon>Clostridia</taxon>
        <taxon>Peptostreptococcales</taxon>
        <taxon>Peptostreptococcaceae</taxon>
        <taxon>Metaclostridioides</taxon>
    </lineage>
</organism>
<dbReference type="RefSeq" id="WP_209457297.1">
    <property type="nucleotide sequence ID" value="NZ_BAAACS010000019.1"/>
</dbReference>
<dbReference type="EMBL" id="JAGGJX010000005">
    <property type="protein sequence ID" value="MBP1855911.1"/>
    <property type="molecule type" value="Genomic_DNA"/>
</dbReference>
<feature type="transmembrane region" description="Helical" evidence="2">
    <location>
        <begin position="64"/>
        <end position="83"/>
    </location>
</feature>
<dbReference type="Proteomes" id="UP000767291">
    <property type="component" value="Unassembled WGS sequence"/>
</dbReference>
<proteinExistence type="predicted"/>
<name>A0ABS4ED98_9FIRM</name>
<feature type="transmembrane region" description="Helical" evidence="2">
    <location>
        <begin position="35"/>
        <end position="58"/>
    </location>
</feature>
<keyword evidence="2" id="KW-0812">Transmembrane</keyword>
<evidence type="ECO:0000313" key="3">
    <source>
        <dbReference type="EMBL" id="MBP1855911.1"/>
    </source>
</evidence>
<feature type="coiled-coil region" evidence="1">
    <location>
        <begin position="6"/>
        <end position="33"/>
    </location>
</feature>
<keyword evidence="2" id="KW-0472">Membrane</keyword>
<keyword evidence="1" id="KW-0175">Coiled coil</keyword>
<evidence type="ECO:0000256" key="1">
    <source>
        <dbReference type="SAM" id="Coils"/>
    </source>
</evidence>
<gene>
    <name evidence="3" type="ORF">J2Z43_002312</name>
</gene>
<comment type="caution">
    <text evidence="3">The sequence shown here is derived from an EMBL/GenBank/DDBJ whole genome shotgun (WGS) entry which is preliminary data.</text>
</comment>
<keyword evidence="4" id="KW-1185">Reference proteome</keyword>
<accession>A0ABS4ED98</accession>
<evidence type="ECO:0000313" key="4">
    <source>
        <dbReference type="Proteomes" id="UP000767291"/>
    </source>
</evidence>
<evidence type="ECO:0000256" key="2">
    <source>
        <dbReference type="SAM" id="Phobius"/>
    </source>
</evidence>
<sequence length="127" mass="14456">MSKKKSKKTRKNKQNYRNNVVNTKKEVQEKQVDPLTVIIARSHIVVAVILLVCAALSFTNIIPFSIIAIVMLLSLVFQQLLVGYGSYKQKNYYKVVYSIAMVVLIVIGYLIVIGKIDISSISDYFRR</sequence>